<evidence type="ECO:0000256" key="1">
    <source>
        <dbReference type="SAM" id="Phobius"/>
    </source>
</evidence>
<keyword evidence="3" id="KW-1185">Reference proteome</keyword>
<feature type="transmembrane region" description="Helical" evidence="1">
    <location>
        <begin position="100"/>
        <end position="117"/>
    </location>
</feature>
<reference evidence="2 3" key="1">
    <citation type="submission" date="2015-02" db="EMBL/GenBank/DDBJ databases">
        <authorList>
            <person name="Ju K.-S."/>
            <person name="Doroghazi J.R."/>
            <person name="Metcalf W."/>
        </authorList>
    </citation>
    <scope>NUCLEOTIDE SEQUENCE [LARGE SCALE GENOMIC DNA]</scope>
    <source>
        <strain evidence="2 3">NRRL B-16140</strain>
    </source>
</reference>
<evidence type="ECO:0000313" key="2">
    <source>
        <dbReference type="EMBL" id="KJK45164.1"/>
    </source>
</evidence>
<dbReference type="Proteomes" id="UP000033393">
    <property type="component" value="Unassembled WGS sequence"/>
</dbReference>
<name>A0A0F0GNU1_LENAE</name>
<proteinExistence type="predicted"/>
<sequence length="263" mass="27050">MFAGIRGNVLTMEVLLFPLVLPVFTIPMLTVVQRRFGHRLGGRLAGLPTTTLPLLLALLMLDGTEAAAHAARGIVAGQLVFVAFCLGYGRLGRWVRTPTAAVVVALVVAAAAFSFAADSSPWTAAVVALAAVIAGLVTWTAPGPVEPSPAPRWDAPVRVLVTVSVLAGLAVVARFLGPQLAGLLSCVPVVLTILASSTHHRSGFPAAETLVRGALRSAPATLTFAVITAFGLPHFGPIALGAALAGLIVTDQLVGRLLAQVSR</sequence>
<dbReference type="PATRIC" id="fig|68170.10.peg.6948"/>
<feature type="transmembrane region" description="Helical" evidence="1">
    <location>
        <begin position="14"/>
        <end position="32"/>
    </location>
</feature>
<keyword evidence="1" id="KW-0812">Transmembrane</keyword>
<comment type="caution">
    <text evidence="2">The sequence shown here is derived from an EMBL/GenBank/DDBJ whole genome shotgun (WGS) entry which is preliminary data.</text>
</comment>
<organism evidence="2 3">
    <name type="scientific">Lentzea aerocolonigenes</name>
    <name type="common">Lechevalieria aerocolonigenes</name>
    <name type="synonym">Saccharothrix aerocolonigenes</name>
    <dbReference type="NCBI Taxonomy" id="68170"/>
    <lineage>
        <taxon>Bacteria</taxon>
        <taxon>Bacillati</taxon>
        <taxon>Actinomycetota</taxon>
        <taxon>Actinomycetes</taxon>
        <taxon>Pseudonocardiales</taxon>
        <taxon>Pseudonocardiaceae</taxon>
        <taxon>Lentzea</taxon>
    </lineage>
</organism>
<gene>
    <name evidence="2" type="ORF">UK23_26925</name>
</gene>
<dbReference type="AlphaFoldDB" id="A0A0F0GNU1"/>
<feature type="transmembrane region" description="Helical" evidence="1">
    <location>
        <begin position="67"/>
        <end position="88"/>
    </location>
</feature>
<keyword evidence="1" id="KW-1133">Transmembrane helix</keyword>
<feature type="transmembrane region" description="Helical" evidence="1">
    <location>
        <begin position="123"/>
        <end position="143"/>
    </location>
</feature>
<dbReference type="EMBL" id="JYJG01000222">
    <property type="protein sequence ID" value="KJK45164.1"/>
    <property type="molecule type" value="Genomic_DNA"/>
</dbReference>
<evidence type="ECO:0000313" key="3">
    <source>
        <dbReference type="Proteomes" id="UP000033393"/>
    </source>
</evidence>
<protein>
    <submittedName>
        <fullName evidence="2">Uncharacterized protein</fullName>
    </submittedName>
</protein>
<accession>A0A0F0GNU1</accession>
<feature type="transmembrane region" description="Helical" evidence="1">
    <location>
        <begin position="44"/>
        <end position="61"/>
    </location>
</feature>
<keyword evidence="1" id="KW-0472">Membrane</keyword>
<feature type="transmembrane region" description="Helical" evidence="1">
    <location>
        <begin position="155"/>
        <end position="173"/>
    </location>
</feature>
<feature type="transmembrane region" description="Helical" evidence="1">
    <location>
        <begin position="238"/>
        <end position="259"/>
    </location>
</feature>